<dbReference type="PROSITE" id="PS51864">
    <property type="entry name" value="ASTACIN"/>
    <property type="match status" value="1"/>
</dbReference>
<evidence type="ECO:0000256" key="5">
    <source>
        <dbReference type="ARBA" id="ARBA00023049"/>
    </source>
</evidence>
<keyword evidence="3 6" id="KW-0378">Hydrolase</keyword>
<feature type="binding site" evidence="6">
    <location>
        <position position="135"/>
    </location>
    <ligand>
        <name>Zn(2+)</name>
        <dbReference type="ChEBI" id="CHEBI:29105"/>
        <note>catalytic</note>
    </ligand>
</feature>
<evidence type="ECO:0000259" key="8">
    <source>
        <dbReference type="PROSITE" id="PS51864"/>
    </source>
</evidence>
<dbReference type="PANTHER" id="PTHR10127:SF780">
    <property type="entry name" value="METALLOENDOPEPTIDASE"/>
    <property type="match status" value="1"/>
</dbReference>
<accession>A0ABM1J9X5</accession>
<sequence length="306" mass="35692">MNDSQNIKSNTTVQTTISYRLDTWSQYDNPEEGTHQEGDIKISNTRKTFTAFKDKLWPNGIVYYTVDELIENNPQAFYILQEAMMIIMDRTCIKFQRIYPNANGEYSVESWVNIIGNRRGCYSDLGRNPISHALHEILHTLGVYHEHMRPDRDEYIYILWENIREGTQFNFKLLDANTVNYYGLPYDYSSIMHYSMTAFSKDRSLATIVPKIPNVEIGQRLGLSYYDIKKILITYECSLMYYDKNDKLYQEENNGTEFSSSKLINNTTEELRTTTDNTISSNKKVGIFINSTSTSEHESLNKTDNY</sequence>
<dbReference type="PANTHER" id="PTHR10127">
    <property type="entry name" value="DISCOIDIN, CUB, EGF, LAMININ , AND ZINC METALLOPROTEASE DOMAIN CONTAINING"/>
    <property type="match status" value="1"/>
</dbReference>
<comment type="caution">
    <text evidence="6">Lacks conserved residue(s) required for the propagation of feature annotation.</text>
</comment>
<dbReference type="Gene3D" id="3.40.390.10">
    <property type="entry name" value="Collagenase (Catalytic Domain)"/>
    <property type="match status" value="1"/>
</dbReference>
<dbReference type="PRINTS" id="PR00480">
    <property type="entry name" value="ASTACIN"/>
</dbReference>
<dbReference type="RefSeq" id="XP_015189263.1">
    <property type="nucleotide sequence ID" value="XM_015333777.1"/>
</dbReference>
<proteinExistence type="predicted"/>
<dbReference type="SMART" id="SM00235">
    <property type="entry name" value="ZnMc"/>
    <property type="match status" value="1"/>
</dbReference>
<evidence type="ECO:0000256" key="1">
    <source>
        <dbReference type="ARBA" id="ARBA00022670"/>
    </source>
</evidence>
<reference evidence="10" key="1">
    <citation type="submission" date="2025-08" db="UniProtKB">
        <authorList>
            <consortium name="RefSeq"/>
        </authorList>
    </citation>
    <scope>IDENTIFICATION</scope>
    <source>
        <tissue evidence="10">Whole body</tissue>
    </source>
</reference>
<keyword evidence="5 6" id="KW-0482">Metalloprotease</keyword>
<dbReference type="EC" id="3.4.24.-" evidence="7"/>
<dbReference type="InterPro" id="IPR024079">
    <property type="entry name" value="MetalloPept_cat_dom_sf"/>
</dbReference>
<dbReference type="CDD" id="cd04280">
    <property type="entry name" value="ZnMc_astacin_like"/>
    <property type="match status" value="1"/>
</dbReference>
<feature type="binding site" evidence="6">
    <location>
        <position position="139"/>
    </location>
    <ligand>
        <name>Zn(2+)</name>
        <dbReference type="ChEBI" id="CHEBI:29105"/>
        <note>catalytic</note>
    </ligand>
</feature>
<protein>
    <recommendedName>
        <fullName evidence="7">Metalloendopeptidase</fullName>
        <ecNumber evidence="7">3.4.24.-</ecNumber>
    </recommendedName>
</protein>
<keyword evidence="4 6" id="KW-0862">Zinc</keyword>
<dbReference type="InterPro" id="IPR006026">
    <property type="entry name" value="Peptidase_Metallo"/>
</dbReference>
<feature type="active site" evidence="6">
    <location>
        <position position="136"/>
    </location>
</feature>
<feature type="binding site" evidence="6">
    <location>
        <position position="145"/>
    </location>
    <ligand>
        <name>Zn(2+)</name>
        <dbReference type="ChEBI" id="CHEBI:29105"/>
        <note>catalytic</note>
    </ligand>
</feature>
<dbReference type="Proteomes" id="UP000694924">
    <property type="component" value="Unplaced"/>
</dbReference>
<gene>
    <name evidence="10" type="primary">LOC107073228</name>
</gene>
<name>A0ABM1J9X5_POLDO</name>
<dbReference type="SUPFAM" id="SSF55486">
    <property type="entry name" value="Metalloproteases ('zincins'), catalytic domain"/>
    <property type="match status" value="1"/>
</dbReference>
<evidence type="ECO:0000256" key="3">
    <source>
        <dbReference type="ARBA" id="ARBA00022801"/>
    </source>
</evidence>
<comment type="cofactor">
    <cofactor evidence="6 7">
        <name>Zn(2+)</name>
        <dbReference type="ChEBI" id="CHEBI:29105"/>
    </cofactor>
    <text evidence="6 7">Binds 1 zinc ion per subunit.</text>
</comment>
<evidence type="ECO:0000256" key="4">
    <source>
        <dbReference type="ARBA" id="ARBA00022833"/>
    </source>
</evidence>
<dbReference type="Pfam" id="PF01400">
    <property type="entry name" value="Astacin"/>
    <property type="match status" value="1"/>
</dbReference>
<evidence type="ECO:0000313" key="9">
    <source>
        <dbReference type="Proteomes" id="UP000694924"/>
    </source>
</evidence>
<evidence type="ECO:0000256" key="7">
    <source>
        <dbReference type="RuleBase" id="RU361183"/>
    </source>
</evidence>
<evidence type="ECO:0000256" key="2">
    <source>
        <dbReference type="ARBA" id="ARBA00022723"/>
    </source>
</evidence>
<organism evidence="9 10">
    <name type="scientific">Polistes dominula</name>
    <name type="common">European paper wasp</name>
    <name type="synonym">Vespa dominula</name>
    <dbReference type="NCBI Taxonomy" id="743375"/>
    <lineage>
        <taxon>Eukaryota</taxon>
        <taxon>Metazoa</taxon>
        <taxon>Ecdysozoa</taxon>
        <taxon>Arthropoda</taxon>
        <taxon>Hexapoda</taxon>
        <taxon>Insecta</taxon>
        <taxon>Pterygota</taxon>
        <taxon>Neoptera</taxon>
        <taxon>Endopterygota</taxon>
        <taxon>Hymenoptera</taxon>
        <taxon>Apocrita</taxon>
        <taxon>Aculeata</taxon>
        <taxon>Vespoidea</taxon>
        <taxon>Vespidae</taxon>
        <taxon>Polistinae</taxon>
        <taxon>Polistini</taxon>
        <taxon>Polistes</taxon>
    </lineage>
</organism>
<dbReference type="InterPro" id="IPR001506">
    <property type="entry name" value="Peptidase_M12A"/>
</dbReference>
<keyword evidence="9" id="KW-1185">Reference proteome</keyword>
<evidence type="ECO:0000313" key="10">
    <source>
        <dbReference type="RefSeq" id="XP_015189263.1"/>
    </source>
</evidence>
<keyword evidence="2 6" id="KW-0479">Metal-binding</keyword>
<feature type="domain" description="Peptidase M12A" evidence="8">
    <location>
        <begin position="48"/>
        <end position="238"/>
    </location>
</feature>
<dbReference type="InterPro" id="IPR034035">
    <property type="entry name" value="Astacin-like_dom"/>
</dbReference>
<dbReference type="GeneID" id="107073228"/>
<keyword evidence="1 6" id="KW-0645">Protease</keyword>
<evidence type="ECO:0000256" key="6">
    <source>
        <dbReference type="PROSITE-ProRule" id="PRU01211"/>
    </source>
</evidence>